<sequence>MAALPNWRDTMNFYFKEQKAIFLNARPALTEAQKKAALRTLYLRDMWASLNQAERDAARLRAANAAAANAPPVINTGGLHPTAAEIALENAAAANAHITQPELIDLNRTIETRPQRKFHDRELERQTRALRFWDNFATPSRRRWWRVWRTHRRGITRDVTRGLKQREKALTNAQRALWENEASRLDTRRRRLGGIWNIPLPDPTAPLFNHLSTHVQQLGPGEQWVARRVLGKGGQGCATQLIVIDNAENIRFNLAVKSSINPINLPAAAPSAMNKTLGPGIPNECWWTKEAYSTAPDYVPIAWDEHWAQGQRFYLPMEYMPFGSLQELIWRHLNPPNGSGRTPIPEPFIWLLLDRLSQAGTQFSVAEWFPRAVDPLVSQRPLLHLDIKPDNILLGNYRTSNATGTADFPAYEYPYLSDFGCARPDRNIPKVVDSPNLPGTLGYRAPEHMGDDTQAYTQQSDLYIMGITAWCLMELNMAPPLLRHEVQNNSTVPQTHVFTIPSPYSIQLQNFVTNMMTRNILNRPDFTMMQLMAWSSLNNLNMLQSRWPTAAVPNHTQIFFGDDHYPTGQTVPAREDW</sequence>
<proteinExistence type="predicted"/>
<name>A0A9P4I5V8_9PEZI</name>
<organism evidence="7 8">
    <name type="scientific">Rhizodiscina lignyota</name>
    <dbReference type="NCBI Taxonomy" id="1504668"/>
    <lineage>
        <taxon>Eukaryota</taxon>
        <taxon>Fungi</taxon>
        <taxon>Dikarya</taxon>
        <taxon>Ascomycota</taxon>
        <taxon>Pezizomycotina</taxon>
        <taxon>Dothideomycetes</taxon>
        <taxon>Pleosporomycetidae</taxon>
        <taxon>Aulographales</taxon>
        <taxon>Rhizodiscinaceae</taxon>
        <taxon>Rhizodiscina</taxon>
    </lineage>
</organism>
<dbReference type="InterPro" id="IPR000719">
    <property type="entry name" value="Prot_kinase_dom"/>
</dbReference>
<evidence type="ECO:0000256" key="1">
    <source>
        <dbReference type="ARBA" id="ARBA00012513"/>
    </source>
</evidence>
<dbReference type="GO" id="GO:0005524">
    <property type="term" value="F:ATP binding"/>
    <property type="evidence" value="ECO:0007669"/>
    <property type="project" value="UniProtKB-KW"/>
</dbReference>
<protein>
    <recommendedName>
        <fullName evidence="1">non-specific serine/threonine protein kinase</fullName>
        <ecNumber evidence="1">2.7.11.1</ecNumber>
    </recommendedName>
</protein>
<evidence type="ECO:0000256" key="5">
    <source>
        <dbReference type="ARBA" id="ARBA00022840"/>
    </source>
</evidence>
<comment type="caution">
    <text evidence="7">The sequence shown here is derived from an EMBL/GenBank/DDBJ whole genome shotgun (WGS) entry which is preliminary data.</text>
</comment>
<evidence type="ECO:0000259" key="6">
    <source>
        <dbReference type="PROSITE" id="PS50011"/>
    </source>
</evidence>
<dbReference type="EC" id="2.7.11.1" evidence="1"/>
<evidence type="ECO:0000256" key="3">
    <source>
        <dbReference type="ARBA" id="ARBA00022741"/>
    </source>
</evidence>
<accession>A0A9P4I5V8</accession>
<evidence type="ECO:0000313" key="7">
    <source>
        <dbReference type="EMBL" id="KAF2093503.1"/>
    </source>
</evidence>
<dbReference type="Gene3D" id="1.10.510.10">
    <property type="entry name" value="Transferase(Phosphotransferase) domain 1"/>
    <property type="match status" value="1"/>
</dbReference>
<keyword evidence="2" id="KW-0808">Transferase</keyword>
<evidence type="ECO:0000313" key="8">
    <source>
        <dbReference type="Proteomes" id="UP000799772"/>
    </source>
</evidence>
<dbReference type="InterPro" id="IPR050660">
    <property type="entry name" value="NEK_Ser/Thr_kinase"/>
</dbReference>
<dbReference type="GO" id="GO:0004674">
    <property type="term" value="F:protein serine/threonine kinase activity"/>
    <property type="evidence" value="ECO:0007669"/>
    <property type="project" value="UniProtKB-EC"/>
</dbReference>
<dbReference type="PANTHER" id="PTHR43671">
    <property type="entry name" value="SERINE/THREONINE-PROTEIN KINASE NEK"/>
    <property type="match status" value="1"/>
</dbReference>
<keyword evidence="5" id="KW-0067">ATP-binding</keyword>
<dbReference type="InterPro" id="IPR008271">
    <property type="entry name" value="Ser/Thr_kinase_AS"/>
</dbReference>
<gene>
    <name evidence="7" type="ORF">NA57DRAFT_81433</name>
</gene>
<dbReference type="PROSITE" id="PS50011">
    <property type="entry name" value="PROTEIN_KINASE_DOM"/>
    <property type="match status" value="1"/>
</dbReference>
<dbReference type="PROSITE" id="PS00108">
    <property type="entry name" value="PROTEIN_KINASE_ST"/>
    <property type="match status" value="1"/>
</dbReference>
<dbReference type="PANTHER" id="PTHR43671:SF13">
    <property type="entry name" value="SERINE_THREONINE-PROTEIN KINASE NEK2"/>
    <property type="match status" value="1"/>
</dbReference>
<evidence type="ECO:0000256" key="4">
    <source>
        <dbReference type="ARBA" id="ARBA00022777"/>
    </source>
</evidence>
<keyword evidence="3" id="KW-0547">Nucleotide-binding</keyword>
<reference evidence="7" key="1">
    <citation type="journal article" date="2020" name="Stud. Mycol.">
        <title>101 Dothideomycetes genomes: a test case for predicting lifestyles and emergence of pathogens.</title>
        <authorList>
            <person name="Haridas S."/>
            <person name="Albert R."/>
            <person name="Binder M."/>
            <person name="Bloem J."/>
            <person name="Labutti K."/>
            <person name="Salamov A."/>
            <person name="Andreopoulos B."/>
            <person name="Baker S."/>
            <person name="Barry K."/>
            <person name="Bills G."/>
            <person name="Bluhm B."/>
            <person name="Cannon C."/>
            <person name="Castanera R."/>
            <person name="Culley D."/>
            <person name="Daum C."/>
            <person name="Ezra D."/>
            <person name="Gonzalez J."/>
            <person name="Henrissat B."/>
            <person name="Kuo A."/>
            <person name="Liang C."/>
            <person name="Lipzen A."/>
            <person name="Lutzoni F."/>
            <person name="Magnuson J."/>
            <person name="Mondo S."/>
            <person name="Nolan M."/>
            <person name="Ohm R."/>
            <person name="Pangilinan J."/>
            <person name="Park H.-J."/>
            <person name="Ramirez L."/>
            <person name="Alfaro M."/>
            <person name="Sun H."/>
            <person name="Tritt A."/>
            <person name="Yoshinaga Y."/>
            <person name="Zwiers L.-H."/>
            <person name="Turgeon B."/>
            <person name="Goodwin S."/>
            <person name="Spatafora J."/>
            <person name="Crous P."/>
            <person name="Grigoriev I."/>
        </authorList>
    </citation>
    <scope>NUCLEOTIDE SEQUENCE</scope>
    <source>
        <strain evidence="7">CBS 133067</strain>
    </source>
</reference>
<dbReference type="InterPro" id="IPR011009">
    <property type="entry name" value="Kinase-like_dom_sf"/>
</dbReference>
<dbReference type="SUPFAM" id="SSF56112">
    <property type="entry name" value="Protein kinase-like (PK-like)"/>
    <property type="match status" value="1"/>
</dbReference>
<dbReference type="AlphaFoldDB" id="A0A9P4I5V8"/>
<keyword evidence="4 7" id="KW-0418">Kinase</keyword>
<keyword evidence="8" id="KW-1185">Reference proteome</keyword>
<dbReference type="Proteomes" id="UP000799772">
    <property type="component" value="Unassembled WGS sequence"/>
</dbReference>
<dbReference type="SMART" id="SM00220">
    <property type="entry name" value="S_TKc"/>
    <property type="match status" value="1"/>
</dbReference>
<feature type="domain" description="Protein kinase" evidence="6">
    <location>
        <begin position="224"/>
        <end position="535"/>
    </location>
</feature>
<dbReference type="EMBL" id="ML978138">
    <property type="protein sequence ID" value="KAF2093503.1"/>
    <property type="molecule type" value="Genomic_DNA"/>
</dbReference>
<dbReference type="Pfam" id="PF00069">
    <property type="entry name" value="Pkinase"/>
    <property type="match status" value="1"/>
</dbReference>
<evidence type="ECO:0000256" key="2">
    <source>
        <dbReference type="ARBA" id="ARBA00022679"/>
    </source>
</evidence>
<dbReference type="OrthoDB" id="310217at2759"/>